<feature type="compositionally biased region" description="Polar residues" evidence="8">
    <location>
        <begin position="412"/>
        <end position="424"/>
    </location>
</feature>
<feature type="compositionally biased region" description="Polar residues" evidence="8">
    <location>
        <begin position="466"/>
        <end position="480"/>
    </location>
</feature>
<feature type="region of interest" description="Disordered" evidence="8">
    <location>
        <begin position="200"/>
        <end position="219"/>
    </location>
</feature>
<evidence type="ECO:0000256" key="6">
    <source>
        <dbReference type="PROSITE-ProRule" id="PRU10141"/>
    </source>
</evidence>
<organism evidence="10 11">
    <name type="scientific">Tigriopus californicus</name>
    <name type="common">Marine copepod</name>
    <dbReference type="NCBI Taxonomy" id="6832"/>
    <lineage>
        <taxon>Eukaryota</taxon>
        <taxon>Metazoa</taxon>
        <taxon>Ecdysozoa</taxon>
        <taxon>Arthropoda</taxon>
        <taxon>Crustacea</taxon>
        <taxon>Multicrustacea</taxon>
        <taxon>Hexanauplia</taxon>
        <taxon>Copepoda</taxon>
        <taxon>Harpacticoida</taxon>
        <taxon>Harpacticidae</taxon>
        <taxon>Tigriopus</taxon>
    </lineage>
</organism>
<dbReference type="PROSITE" id="PS50011">
    <property type="entry name" value="PROTEIN_KINASE_DOM"/>
    <property type="match status" value="1"/>
</dbReference>
<protein>
    <recommendedName>
        <fullName evidence="9">Protein kinase domain-containing protein</fullName>
    </recommendedName>
</protein>
<dbReference type="GO" id="GO:0004713">
    <property type="term" value="F:protein tyrosine kinase activity"/>
    <property type="evidence" value="ECO:0007669"/>
    <property type="project" value="TreeGrafter"/>
</dbReference>
<dbReference type="Pfam" id="PF00069">
    <property type="entry name" value="Pkinase"/>
    <property type="match status" value="1"/>
</dbReference>
<feature type="binding site" evidence="6">
    <location>
        <position position="302"/>
    </location>
    <ligand>
        <name>ATP</name>
        <dbReference type="ChEBI" id="CHEBI:30616"/>
    </ligand>
</feature>
<keyword evidence="4 6" id="KW-0067">ATP-binding</keyword>
<dbReference type="GO" id="GO:0005524">
    <property type="term" value="F:ATP binding"/>
    <property type="evidence" value="ECO:0007669"/>
    <property type="project" value="UniProtKB-UniRule"/>
</dbReference>
<evidence type="ECO:0000256" key="1">
    <source>
        <dbReference type="ARBA" id="ARBA00022679"/>
    </source>
</evidence>
<comment type="similarity">
    <text evidence="5">Belongs to the protein kinase superfamily. Ser/Thr protein kinase family. GCN2 subfamily.</text>
</comment>
<keyword evidence="3" id="KW-0418">Kinase</keyword>
<comment type="caution">
    <text evidence="10">The sequence shown here is derived from an EMBL/GenBank/DDBJ whole genome shotgun (WGS) entry which is preliminary data.</text>
</comment>
<feature type="region of interest" description="Disordered" evidence="8">
    <location>
        <begin position="412"/>
        <end position="506"/>
    </location>
</feature>
<gene>
    <name evidence="10" type="ORF">TCAL_13444</name>
</gene>
<feature type="compositionally biased region" description="Basic and acidic residues" evidence="8">
    <location>
        <begin position="1"/>
        <end position="11"/>
    </location>
</feature>
<dbReference type="GO" id="GO:0005737">
    <property type="term" value="C:cytoplasm"/>
    <property type="evidence" value="ECO:0007669"/>
    <property type="project" value="TreeGrafter"/>
</dbReference>
<dbReference type="InterPro" id="IPR017441">
    <property type="entry name" value="Protein_kinase_ATP_BS"/>
</dbReference>
<dbReference type="PANTHER" id="PTHR11042:SF185">
    <property type="entry name" value="WEE1-LIKE PROTEIN KINASE"/>
    <property type="match status" value="1"/>
</dbReference>
<feature type="domain" description="Protein kinase" evidence="9">
    <location>
        <begin position="273"/>
        <end position="623"/>
    </location>
</feature>
<dbReference type="AlphaFoldDB" id="A0A553P8A8"/>
<feature type="compositionally biased region" description="Polar residues" evidence="8">
    <location>
        <begin position="491"/>
        <end position="500"/>
    </location>
</feature>
<evidence type="ECO:0000313" key="10">
    <source>
        <dbReference type="EMBL" id="TRY73907.1"/>
    </source>
</evidence>
<proteinExistence type="inferred from homology"/>
<dbReference type="Gene3D" id="3.30.200.20">
    <property type="entry name" value="Phosphorylase Kinase, domain 1"/>
    <property type="match status" value="1"/>
</dbReference>
<evidence type="ECO:0000259" key="9">
    <source>
        <dbReference type="PROSITE" id="PS50011"/>
    </source>
</evidence>
<dbReference type="Proteomes" id="UP000318571">
    <property type="component" value="Chromosome 3"/>
</dbReference>
<dbReference type="PROSITE" id="PS00108">
    <property type="entry name" value="PROTEIN_KINASE_ST"/>
    <property type="match status" value="1"/>
</dbReference>
<dbReference type="SUPFAM" id="SSF56112">
    <property type="entry name" value="Protein kinase-like (PK-like)"/>
    <property type="match status" value="1"/>
</dbReference>
<dbReference type="InterPro" id="IPR008271">
    <property type="entry name" value="Ser/Thr_kinase_AS"/>
</dbReference>
<dbReference type="SMART" id="SM00220">
    <property type="entry name" value="S_TKc"/>
    <property type="match status" value="1"/>
</dbReference>
<feature type="compositionally biased region" description="Basic and acidic residues" evidence="8">
    <location>
        <begin position="123"/>
        <end position="142"/>
    </location>
</feature>
<evidence type="ECO:0000256" key="7">
    <source>
        <dbReference type="SAM" id="Coils"/>
    </source>
</evidence>
<keyword evidence="7" id="KW-0175">Coiled coil</keyword>
<dbReference type="GO" id="GO:0005634">
    <property type="term" value="C:nucleus"/>
    <property type="evidence" value="ECO:0007669"/>
    <property type="project" value="TreeGrafter"/>
</dbReference>
<accession>A0A553P8A8</accession>
<name>A0A553P8A8_TIGCA</name>
<evidence type="ECO:0000256" key="8">
    <source>
        <dbReference type="SAM" id="MobiDB-lite"/>
    </source>
</evidence>
<dbReference type="InterPro" id="IPR050339">
    <property type="entry name" value="CC_SR_Kinase"/>
</dbReference>
<dbReference type="Gene3D" id="1.10.510.10">
    <property type="entry name" value="Transferase(Phosphotransferase) domain 1"/>
    <property type="match status" value="1"/>
</dbReference>
<dbReference type="InterPro" id="IPR000719">
    <property type="entry name" value="Prot_kinase_dom"/>
</dbReference>
<dbReference type="EMBL" id="VCGU01000007">
    <property type="protein sequence ID" value="TRY73907.1"/>
    <property type="molecule type" value="Genomic_DNA"/>
</dbReference>
<dbReference type="InterPro" id="IPR011009">
    <property type="entry name" value="Kinase-like_dom_sf"/>
</dbReference>
<keyword evidence="2 6" id="KW-0547">Nucleotide-binding</keyword>
<evidence type="ECO:0000256" key="3">
    <source>
        <dbReference type="ARBA" id="ARBA00022777"/>
    </source>
</evidence>
<keyword evidence="1" id="KW-0808">Transferase</keyword>
<reference evidence="10 11" key="1">
    <citation type="journal article" date="2018" name="Nat. Ecol. Evol.">
        <title>Genomic signatures of mitonuclear coevolution across populations of Tigriopus californicus.</title>
        <authorList>
            <person name="Barreto F.S."/>
            <person name="Watson E.T."/>
            <person name="Lima T.G."/>
            <person name="Willett C.S."/>
            <person name="Edmands S."/>
            <person name="Li W."/>
            <person name="Burton R.S."/>
        </authorList>
    </citation>
    <scope>NUCLEOTIDE SEQUENCE [LARGE SCALE GENOMIC DNA]</scope>
    <source>
        <strain evidence="10 11">San Diego</strain>
    </source>
</reference>
<feature type="compositionally biased region" description="Polar residues" evidence="8">
    <location>
        <begin position="57"/>
        <end position="66"/>
    </location>
</feature>
<dbReference type="PROSITE" id="PS00107">
    <property type="entry name" value="PROTEIN_KINASE_ATP"/>
    <property type="match status" value="1"/>
</dbReference>
<evidence type="ECO:0000256" key="2">
    <source>
        <dbReference type="ARBA" id="ARBA00022741"/>
    </source>
</evidence>
<evidence type="ECO:0000256" key="5">
    <source>
        <dbReference type="ARBA" id="ARBA00037982"/>
    </source>
</evidence>
<feature type="coiled-coil region" evidence="7">
    <location>
        <begin position="580"/>
        <end position="614"/>
    </location>
</feature>
<keyword evidence="11" id="KW-1185">Reference proteome</keyword>
<sequence>MASMLKRERISAKRVLVPHRSAHSQVLTPKRLDFSGTEEDSESNTSSPPKRAKRQVQVHSPATPTTHLKLAQGPIHSPNGSDESGRRRKARPKYPRLIETGLKGMRLFDDGPHRPVTSPKTVPKGEPESRSWEAARNRRRSEPSTVPLQGTPIGPMRRRLTLEKKSSAQARRPVRKNRLANINPFTPDVARLLGLDDTPSKAAAAQDGSFTPVSNHPPRCSYEDLKSSIQKSLDQICQNTPSDGNDLSFFSDSPPSKCKSGSVSTTSRYDDEFMEIKQLGNGSFGQVKIVRHRLDGCIYVVKITGTTQDRAVMNEVFAHAALMKHKHIVRYYNSWIEKGRIFIQNEFCEGGSLDKLITKKVVGQKKFTENELKRILFHLSKGLQYIHSKNLVHLDIKPANIFISMDNTPSLSPTSSVESCSSQAEAELETDTDVAALDDLPSIQTKEDPPPAEAMQVTATPHRVSRSVQTTPRIQKTPQVQAKGKTHESTDSGNVSSGSESKAEENILDKGVSFKIGDLGHICSLNGDYMPEEGDCRYMAPELFANDISMLSPDVMVRPSASRLVSHQLVKSVINKTRSNLDLYKELRDTRMKLKELEQNLATANLKKKLLVGRGARKSNSSY</sequence>
<evidence type="ECO:0000313" key="11">
    <source>
        <dbReference type="Proteomes" id="UP000318571"/>
    </source>
</evidence>
<evidence type="ECO:0000256" key="4">
    <source>
        <dbReference type="ARBA" id="ARBA00022840"/>
    </source>
</evidence>
<dbReference type="STRING" id="6832.A0A553P8A8"/>
<dbReference type="PANTHER" id="PTHR11042">
    <property type="entry name" value="EUKARYOTIC TRANSLATION INITIATION FACTOR 2-ALPHA KINASE EIF2-ALPHA KINASE -RELATED"/>
    <property type="match status" value="1"/>
</dbReference>
<feature type="region of interest" description="Disordered" evidence="8">
    <location>
        <begin position="1"/>
        <end position="157"/>
    </location>
</feature>